<organism evidence="11 12">
    <name type="scientific">Kordiimonas pumila</name>
    <dbReference type="NCBI Taxonomy" id="2161677"/>
    <lineage>
        <taxon>Bacteria</taxon>
        <taxon>Pseudomonadati</taxon>
        <taxon>Pseudomonadota</taxon>
        <taxon>Alphaproteobacteria</taxon>
        <taxon>Kordiimonadales</taxon>
        <taxon>Kordiimonadaceae</taxon>
        <taxon>Kordiimonas</taxon>
    </lineage>
</organism>
<dbReference type="Pfam" id="PF12704">
    <property type="entry name" value="MacB_PCD"/>
    <property type="match status" value="1"/>
</dbReference>
<evidence type="ECO:0000259" key="10">
    <source>
        <dbReference type="Pfam" id="PF12704"/>
    </source>
</evidence>
<dbReference type="RefSeq" id="WP_194212018.1">
    <property type="nucleotide sequence ID" value="NZ_CP061205.1"/>
</dbReference>
<name>A0ABV7D1W2_9PROT</name>
<evidence type="ECO:0000259" key="9">
    <source>
        <dbReference type="Pfam" id="PF02687"/>
    </source>
</evidence>
<feature type="domain" description="ABC3 transporter permease C-terminal" evidence="9">
    <location>
        <begin position="276"/>
        <end position="409"/>
    </location>
</feature>
<evidence type="ECO:0000256" key="1">
    <source>
        <dbReference type="ARBA" id="ARBA00004651"/>
    </source>
</evidence>
<keyword evidence="3" id="KW-0813">Transport</keyword>
<dbReference type="Pfam" id="PF02687">
    <property type="entry name" value="FtsX"/>
    <property type="match status" value="1"/>
</dbReference>
<proteinExistence type="inferred from homology"/>
<comment type="subcellular location">
    <subcellularLocation>
        <location evidence="1">Cell membrane</location>
        <topology evidence="1">Multi-pass membrane protein</topology>
    </subcellularLocation>
</comment>
<keyword evidence="6 8" id="KW-1133">Transmembrane helix</keyword>
<dbReference type="InterPro" id="IPR051447">
    <property type="entry name" value="Lipoprotein-release_system"/>
</dbReference>
<keyword evidence="4" id="KW-1003">Cell membrane</keyword>
<keyword evidence="7 8" id="KW-0472">Membrane</keyword>
<evidence type="ECO:0000313" key="11">
    <source>
        <dbReference type="EMBL" id="MFC3051107.1"/>
    </source>
</evidence>
<feature type="transmembrane region" description="Helical" evidence="8">
    <location>
        <begin position="22"/>
        <end position="49"/>
    </location>
</feature>
<keyword evidence="5 8" id="KW-0812">Transmembrane</keyword>
<keyword evidence="12" id="KW-1185">Reference proteome</keyword>
<evidence type="ECO:0000256" key="4">
    <source>
        <dbReference type="ARBA" id="ARBA00022475"/>
    </source>
</evidence>
<comment type="caution">
    <text evidence="11">The sequence shown here is derived from an EMBL/GenBank/DDBJ whole genome shotgun (WGS) entry which is preliminary data.</text>
</comment>
<protein>
    <submittedName>
        <fullName evidence="11">Lipoprotein-releasing ABC transporter permease subunit</fullName>
    </submittedName>
</protein>
<dbReference type="NCBIfam" id="TIGR02212">
    <property type="entry name" value="lolCE"/>
    <property type="match status" value="1"/>
</dbReference>
<dbReference type="PANTHER" id="PTHR30489">
    <property type="entry name" value="LIPOPROTEIN-RELEASING SYSTEM TRANSMEMBRANE PROTEIN LOLE"/>
    <property type="match status" value="1"/>
</dbReference>
<feature type="transmembrane region" description="Helical" evidence="8">
    <location>
        <begin position="272"/>
        <end position="297"/>
    </location>
</feature>
<dbReference type="InterPro" id="IPR003838">
    <property type="entry name" value="ABC3_permease_C"/>
</dbReference>
<dbReference type="PANTHER" id="PTHR30489:SF0">
    <property type="entry name" value="LIPOPROTEIN-RELEASING SYSTEM TRANSMEMBRANE PROTEIN LOLE"/>
    <property type="match status" value="1"/>
</dbReference>
<evidence type="ECO:0000256" key="8">
    <source>
        <dbReference type="SAM" id="Phobius"/>
    </source>
</evidence>
<comment type="similarity">
    <text evidence="2">Belongs to the ABC-4 integral membrane protein family. LolC/E subfamily.</text>
</comment>
<evidence type="ECO:0000313" key="12">
    <source>
        <dbReference type="Proteomes" id="UP001595444"/>
    </source>
</evidence>
<evidence type="ECO:0000256" key="5">
    <source>
        <dbReference type="ARBA" id="ARBA00022692"/>
    </source>
</evidence>
<dbReference type="InterPro" id="IPR011925">
    <property type="entry name" value="LolCE_TM"/>
</dbReference>
<feature type="domain" description="MacB-like periplasmic core" evidence="10">
    <location>
        <begin position="28"/>
        <end position="240"/>
    </location>
</feature>
<gene>
    <name evidence="11" type="ORF">ACFOKA_04215</name>
</gene>
<keyword evidence="11" id="KW-0449">Lipoprotein</keyword>
<feature type="transmembrane region" description="Helical" evidence="8">
    <location>
        <begin position="382"/>
        <end position="402"/>
    </location>
</feature>
<dbReference type="Proteomes" id="UP001595444">
    <property type="component" value="Unassembled WGS sequence"/>
</dbReference>
<evidence type="ECO:0000256" key="7">
    <source>
        <dbReference type="ARBA" id="ARBA00023136"/>
    </source>
</evidence>
<feature type="transmembrane region" description="Helical" evidence="8">
    <location>
        <begin position="320"/>
        <end position="348"/>
    </location>
</feature>
<evidence type="ECO:0000256" key="6">
    <source>
        <dbReference type="ARBA" id="ARBA00022989"/>
    </source>
</evidence>
<evidence type="ECO:0000256" key="3">
    <source>
        <dbReference type="ARBA" id="ARBA00022448"/>
    </source>
</evidence>
<dbReference type="EMBL" id="JBHRSL010000002">
    <property type="protein sequence ID" value="MFC3051107.1"/>
    <property type="molecule type" value="Genomic_DNA"/>
</dbReference>
<reference evidence="12" key="1">
    <citation type="journal article" date="2019" name="Int. J. Syst. Evol. Microbiol.">
        <title>The Global Catalogue of Microorganisms (GCM) 10K type strain sequencing project: providing services to taxonomists for standard genome sequencing and annotation.</title>
        <authorList>
            <consortium name="The Broad Institute Genomics Platform"/>
            <consortium name="The Broad Institute Genome Sequencing Center for Infectious Disease"/>
            <person name="Wu L."/>
            <person name="Ma J."/>
        </authorList>
    </citation>
    <scope>NUCLEOTIDE SEQUENCE [LARGE SCALE GENOMIC DNA]</scope>
    <source>
        <strain evidence="12">KCTC 62164</strain>
    </source>
</reference>
<accession>A0ABV7D1W2</accession>
<sequence>MSGQGFEWTVARRYLLRPPSDGFISLNTILSVVAIMLGVAALISVMSVMNGFRAGLMESILGHQGHAVIYGYSAKIDNYQPLAEKVASLPHVKRVRPYIEAQVMVTQNGRSYGAIVRGLPDEHLTEASMGDAKVIDGSLNILRGEGGIVLGYMLARKLGVRVGDTVTIISPNSVSTPFGSTLRYLAFPVQAVVELGLYQFDETFVGMPLDQAQTFFRYDENTISNIEIFLDDPENIDAVLPILTDVVDGKAIIQGWRSYNPALIGALQTERVAMFMILSLIVLVAVFNISSSLVMLVKDKSGDIAILRTMGATRRSIRRVFLIVGLSVGLTGIIAGGVLSSLFITYIVEIKVFIEWAFGLNVWDPETRWISEIRADVDWVEVMLTVVVAVVMSFLATVIPAIRASRLDPVAVLRHE</sequence>
<evidence type="ECO:0000256" key="2">
    <source>
        <dbReference type="ARBA" id="ARBA00005236"/>
    </source>
</evidence>
<dbReference type="InterPro" id="IPR025857">
    <property type="entry name" value="MacB_PCD"/>
</dbReference>